<dbReference type="GeneID" id="63697789"/>
<dbReference type="AlphaFoldDB" id="A0A017S6M1"/>
<keyword evidence="2" id="KW-1185">Reference proteome</keyword>
<accession>A0A017S6M1</accession>
<proteinExistence type="predicted"/>
<dbReference type="EMBL" id="KK088436">
    <property type="protein sequence ID" value="EYE92572.1"/>
    <property type="molecule type" value="Genomic_DNA"/>
</dbReference>
<organism evidence="1 2">
    <name type="scientific">Aspergillus ruber (strain CBS 135680)</name>
    <dbReference type="NCBI Taxonomy" id="1388766"/>
    <lineage>
        <taxon>Eukaryota</taxon>
        <taxon>Fungi</taxon>
        <taxon>Dikarya</taxon>
        <taxon>Ascomycota</taxon>
        <taxon>Pezizomycotina</taxon>
        <taxon>Eurotiomycetes</taxon>
        <taxon>Eurotiomycetidae</taxon>
        <taxon>Eurotiales</taxon>
        <taxon>Aspergillaceae</taxon>
        <taxon>Aspergillus</taxon>
        <taxon>Aspergillus subgen. Aspergillus</taxon>
    </lineage>
</organism>
<dbReference type="RefSeq" id="XP_040636260.1">
    <property type="nucleotide sequence ID" value="XM_040782665.1"/>
</dbReference>
<evidence type="ECO:0000313" key="2">
    <source>
        <dbReference type="Proteomes" id="UP000019804"/>
    </source>
</evidence>
<protein>
    <submittedName>
        <fullName evidence="1">Uncharacterized protein</fullName>
    </submittedName>
</protein>
<dbReference type="HOGENOM" id="CLU_2704409_0_0_1"/>
<name>A0A017S6M1_ASPRC</name>
<evidence type="ECO:0000313" key="1">
    <source>
        <dbReference type="EMBL" id="EYE92572.1"/>
    </source>
</evidence>
<sequence length="73" mass="8057">MSPKVCKAFPWPSFLLSSFSGLLSDSITFSPILYYALSALLIGRLTSDSGLTRVIRNSMNAVSRDISERLRTT</sequence>
<gene>
    <name evidence="1" type="ORF">EURHEDRAFT_415339</name>
</gene>
<dbReference type="Proteomes" id="UP000019804">
    <property type="component" value="Unassembled WGS sequence"/>
</dbReference>
<reference evidence="2" key="1">
    <citation type="journal article" date="2014" name="Nat. Commun.">
        <title>Genomic adaptations of the halophilic Dead Sea filamentous fungus Eurotium rubrum.</title>
        <authorList>
            <person name="Kis-Papo T."/>
            <person name="Weig A.R."/>
            <person name="Riley R."/>
            <person name="Persoh D."/>
            <person name="Salamov A."/>
            <person name="Sun H."/>
            <person name="Lipzen A."/>
            <person name="Wasser S.P."/>
            <person name="Rambold G."/>
            <person name="Grigoriev I.V."/>
            <person name="Nevo E."/>
        </authorList>
    </citation>
    <scope>NUCLEOTIDE SEQUENCE [LARGE SCALE GENOMIC DNA]</scope>
    <source>
        <strain evidence="2">CBS 135680</strain>
    </source>
</reference>